<evidence type="ECO:0000256" key="2">
    <source>
        <dbReference type="ARBA" id="ARBA00023157"/>
    </source>
</evidence>
<dbReference type="GO" id="GO:0006508">
    <property type="term" value="P:proteolysis"/>
    <property type="evidence" value="ECO:0007669"/>
    <property type="project" value="InterPro"/>
</dbReference>
<dbReference type="Gene3D" id="1.10.1370.30">
    <property type="match status" value="2"/>
</dbReference>
<dbReference type="PROSITE" id="PS52011">
    <property type="entry name" value="PEPTIDASE_M2"/>
    <property type="match status" value="1"/>
</dbReference>
<reference evidence="4" key="1">
    <citation type="submission" date="2018-06" db="EMBL/GenBank/DDBJ databases">
        <authorList>
            <person name="Zhirakovskaya E."/>
        </authorList>
    </citation>
    <scope>NUCLEOTIDE SEQUENCE</scope>
</reference>
<dbReference type="PRINTS" id="PR00791">
    <property type="entry name" value="PEPDIPTASEA"/>
</dbReference>
<dbReference type="SUPFAM" id="SSF55486">
    <property type="entry name" value="Metalloproteases ('zincins'), catalytic domain"/>
    <property type="match status" value="1"/>
</dbReference>
<evidence type="ECO:0000313" key="4">
    <source>
        <dbReference type="EMBL" id="VAX03158.1"/>
    </source>
</evidence>
<keyword evidence="2" id="KW-1015">Disulfide bond</keyword>
<dbReference type="InterPro" id="IPR001548">
    <property type="entry name" value="Peptidase_M2"/>
</dbReference>
<keyword evidence="4" id="KW-0121">Carboxypeptidase</keyword>
<dbReference type="PANTHER" id="PTHR10514">
    <property type="entry name" value="ANGIOTENSIN-CONVERTING ENZYME"/>
    <property type="match status" value="1"/>
</dbReference>
<keyword evidence="4" id="KW-0645">Protease</keyword>
<proteinExistence type="predicted"/>
<dbReference type="PROSITE" id="PS51257">
    <property type="entry name" value="PROKAR_LIPOPROTEIN"/>
    <property type="match status" value="1"/>
</dbReference>
<dbReference type="GO" id="GO:0004180">
    <property type="term" value="F:carboxypeptidase activity"/>
    <property type="evidence" value="ECO:0007669"/>
    <property type="project" value="UniProtKB-KW"/>
</dbReference>
<accession>A0A3B1AV43</accession>
<dbReference type="GO" id="GO:0008241">
    <property type="term" value="F:peptidyl-dipeptidase activity"/>
    <property type="evidence" value="ECO:0007669"/>
    <property type="project" value="UniProtKB-EC"/>
</dbReference>
<dbReference type="GO" id="GO:0016020">
    <property type="term" value="C:membrane"/>
    <property type="evidence" value="ECO:0007669"/>
    <property type="project" value="InterPro"/>
</dbReference>
<dbReference type="PANTHER" id="PTHR10514:SF27">
    <property type="entry name" value="ANGIOTENSIN-CONVERTING ENZYME"/>
    <property type="match status" value="1"/>
</dbReference>
<gene>
    <name evidence="4" type="ORF">MNBD_ALPHA03-1559</name>
</gene>
<dbReference type="EMBL" id="UOFW01000039">
    <property type="protein sequence ID" value="VAX03158.1"/>
    <property type="molecule type" value="Genomic_DNA"/>
</dbReference>
<dbReference type="AlphaFoldDB" id="A0A3B1AV43"/>
<organism evidence="4">
    <name type="scientific">hydrothermal vent metagenome</name>
    <dbReference type="NCBI Taxonomy" id="652676"/>
    <lineage>
        <taxon>unclassified sequences</taxon>
        <taxon>metagenomes</taxon>
        <taxon>ecological metagenomes</taxon>
    </lineage>
</organism>
<dbReference type="GO" id="GO:0008237">
    <property type="term" value="F:metallopeptidase activity"/>
    <property type="evidence" value="ECO:0007669"/>
    <property type="project" value="InterPro"/>
</dbReference>
<protein>
    <submittedName>
        <fullName evidence="4">Peptidyl-dipeptidase A</fullName>
        <ecNumber evidence="4">3.4.15.1</ecNumber>
    </submittedName>
</protein>
<evidence type="ECO:0000256" key="3">
    <source>
        <dbReference type="ARBA" id="ARBA00023180"/>
    </source>
</evidence>
<evidence type="ECO:0000256" key="1">
    <source>
        <dbReference type="ARBA" id="ARBA00022729"/>
    </source>
</evidence>
<dbReference type="EC" id="3.4.15.1" evidence="4"/>
<dbReference type="Pfam" id="PF01401">
    <property type="entry name" value="Peptidase_M2"/>
    <property type="match status" value="1"/>
</dbReference>
<name>A0A3B1AV43_9ZZZZ</name>
<keyword evidence="1" id="KW-0732">Signal</keyword>
<keyword evidence="3" id="KW-0325">Glycoprotein</keyword>
<sequence>MMRKTSLIILAMMSAGLLAGCSGEGEVSIDAAPNATDAKAFVEGVEKDLTERGLFEAQVAWVNANFITEDTNAIVAKVDAEMTALRVKYAGEAKKYNELELEPVLRRKLESIKLGINVPAPSNAADNKEMAQINANLSSLYATGKDPKGRNLGELTKIMATSRNHEELLEAWRGWRTVSPVMRDKYARMVEIANKGANELGYPDVGYMWRSKYDMPADDFRAEADRLWGQVKPLYDALQCHVRAKLNDQYGDDVVSKDGPIPAHLLGNMWAQSWGNIYDMVGPETSDAGYNLTEQLIKAGYDEKQMVKSGENFFTSLGFEPLPETFWSRSLITKPRDREVACHASAWNLDSKDDIRIKMCTTITAEDFDTVHHELGHNFYQRAYKHQDYYHRTGANGGFHEAIGDTVVLSITPEYLKQVGLLDSVPSADGDLGLLMNRALEKVAFLPFGLLMDQWRWQVFNGELTPENYNKGWWALREKYQGVTAPVDRSADAFDPGAKYHIPNNVSYTRYFIAHILQFQFHKAACEMAGDTGPLHRCTIYGNKEVGAKFNAMLEMGASKPWPDALEAFIGTREMDGSAVLEYFAPLKVWLDEQNKDRQCGW</sequence>
<dbReference type="CDD" id="cd06461">
    <property type="entry name" value="M2_ACE"/>
    <property type="match status" value="1"/>
</dbReference>
<keyword evidence="4" id="KW-0378">Hydrolase</keyword>
<dbReference type="FunFam" id="1.10.1370.30:FF:000005">
    <property type="entry name" value="Angiotensin-converting enzyme"/>
    <property type="match status" value="1"/>
</dbReference>